<reference evidence="3 4" key="1">
    <citation type="submission" date="2016-11" db="EMBL/GenBank/DDBJ databases">
        <authorList>
            <person name="Jaros S."/>
            <person name="Januszkiewicz K."/>
            <person name="Wedrychowicz H."/>
        </authorList>
    </citation>
    <scope>NUCLEOTIDE SEQUENCE [LARGE SCALE GENOMIC DNA]</scope>
    <source>
        <strain evidence="3 4">CGMCC 1.10190</strain>
    </source>
</reference>
<evidence type="ECO:0000313" key="4">
    <source>
        <dbReference type="Proteomes" id="UP000184226"/>
    </source>
</evidence>
<dbReference type="STRING" id="658167.SAMN04488135_110133"/>
<dbReference type="OrthoDB" id="8678477at2"/>
<dbReference type="PANTHER" id="PTHR42928:SF5">
    <property type="entry name" value="BLR1237 PROTEIN"/>
    <property type="match status" value="1"/>
</dbReference>
<dbReference type="EMBL" id="FQXE01000010">
    <property type="protein sequence ID" value="SHI15054.1"/>
    <property type="molecule type" value="Genomic_DNA"/>
</dbReference>
<dbReference type="PANTHER" id="PTHR42928">
    <property type="entry name" value="TRICARBOXYLATE-BINDING PROTEIN"/>
    <property type="match status" value="1"/>
</dbReference>
<accession>A0A1M5YTC6</accession>
<protein>
    <submittedName>
        <fullName evidence="3">Tripartite-type tricarboxylate transporter, receptor component TctC</fullName>
    </submittedName>
</protein>
<dbReference type="Proteomes" id="UP000184226">
    <property type="component" value="Unassembled WGS sequence"/>
</dbReference>
<dbReference type="Gene3D" id="3.40.190.150">
    <property type="entry name" value="Bordetella uptake gene, domain 1"/>
    <property type="match status" value="1"/>
</dbReference>
<keyword evidence="4" id="KW-1185">Reference proteome</keyword>
<comment type="similarity">
    <text evidence="1">Belongs to the UPF0065 (bug) family.</text>
</comment>
<evidence type="ECO:0000256" key="2">
    <source>
        <dbReference type="SAM" id="SignalP"/>
    </source>
</evidence>
<dbReference type="RefSeq" id="WP_073105507.1">
    <property type="nucleotide sequence ID" value="NZ_FQXE01000010.1"/>
</dbReference>
<keyword evidence="2" id="KW-0732">Signal</keyword>
<dbReference type="Gene3D" id="3.40.190.10">
    <property type="entry name" value="Periplasmic binding protein-like II"/>
    <property type="match status" value="1"/>
</dbReference>
<gene>
    <name evidence="3" type="ORF">SAMN04488135_110133</name>
</gene>
<dbReference type="PIRSF" id="PIRSF017082">
    <property type="entry name" value="YflP"/>
    <property type="match status" value="1"/>
</dbReference>
<feature type="signal peptide" evidence="2">
    <location>
        <begin position="1"/>
        <end position="22"/>
    </location>
</feature>
<dbReference type="SUPFAM" id="SSF53850">
    <property type="entry name" value="Periplasmic binding protein-like II"/>
    <property type="match status" value="1"/>
</dbReference>
<evidence type="ECO:0000256" key="1">
    <source>
        <dbReference type="ARBA" id="ARBA00006987"/>
    </source>
</evidence>
<dbReference type="InterPro" id="IPR042100">
    <property type="entry name" value="Bug_dom1"/>
</dbReference>
<evidence type="ECO:0000313" key="3">
    <source>
        <dbReference type="EMBL" id="SHI15054.1"/>
    </source>
</evidence>
<dbReference type="AlphaFoldDB" id="A0A1M5YTC6"/>
<keyword evidence="3" id="KW-0675">Receptor</keyword>
<dbReference type="Pfam" id="PF03401">
    <property type="entry name" value="TctC"/>
    <property type="match status" value="1"/>
</dbReference>
<sequence>MKTSIKLSAAACLALASITAQANDAGAYPARQVTIVVPFSPGGGTDTTTRILAQKLGEMWGQSVVVENKGGAAGSIGAAQVARAKPDGYTLLMGNIGTQSINPSLYKLPYDPKTAFAPITQVVELPLILVVNPKEGIGSVKDLIDAAKKRPGELFFSSSGAGSSMQLASEAFQNAAGVKMTHVPFAGEGPAISNLIGGQVNVTFGTVMGSGPFVKQGALQALGVTSSKRYPSFPDVPTIAESGLDGYNSVSWVGLLAPAGTPAAIVDKVSGDVKQLLSDAKFSEQLIGQGGLPVGSSPKEFSKKINDDFELYNKIIKDNNIAVQ</sequence>
<organism evidence="3 4">
    <name type="scientific">Pollutimonas bauzanensis</name>
    <dbReference type="NCBI Taxonomy" id="658167"/>
    <lineage>
        <taxon>Bacteria</taxon>
        <taxon>Pseudomonadati</taxon>
        <taxon>Pseudomonadota</taxon>
        <taxon>Betaproteobacteria</taxon>
        <taxon>Burkholderiales</taxon>
        <taxon>Alcaligenaceae</taxon>
        <taxon>Pollutimonas</taxon>
    </lineage>
</organism>
<proteinExistence type="inferred from homology"/>
<dbReference type="InterPro" id="IPR005064">
    <property type="entry name" value="BUG"/>
</dbReference>
<feature type="chain" id="PRO_5013268692" evidence="2">
    <location>
        <begin position="23"/>
        <end position="324"/>
    </location>
</feature>
<name>A0A1M5YTC6_9BURK</name>
<dbReference type="CDD" id="cd13578">
    <property type="entry name" value="PBP2_Bug27"/>
    <property type="match status" value="1"/>
</dbReference>